<evidence type="ECO:0000313" key="1">
    <source>
        <dbReference type="EMBL" id="POW17886.1"/>
    </source>
</evidence>
<proteinExistence type="predicted"/>
<accession>A0A2S4W802</accession>
<gene>
    <name evidence="1" type="ORF">PSTT_00197</name>
</gene>
<name>A0A2S4W802_9BASI</name>
<dbReference type="EMBL" id="PKSL01000001">
    <property type="protein sequence ID" value="POW17886.1"/>
    <property type="molecule type" value="Genomic_DNA"/>
</dbReference>
<dbReference type="VEuPathDB" id="FungiDB:PSTT_00197"/>
<evidence type="ECO:0000313" key="2">
    <source>
        <dbReference type="Proteomes" id="UP000239156"/>
    </source>
</evidence>
<dbReference type="AlphaFoldDB" id="A0A2S4W802"/>
<dbReference type="Gene3D" id="3.10.10.10">
    <property type="entry name" value="HIV Type 1 Reverse Transcriptase, subunit A, domain 1"/>
    <property type="match status" value="1"/>
</dbReference>
<sequence length="235" mass="26284">MAPESATTFEDVRFTVGPISGDYVFILGRPSLTTFDIWVSLKNRQIVNRRSALPIFDYRVGASSNTCAVSALLIPYPCTTMESTILAEYSTFFHPTFQLLPMEPTIVPISLRKLSYHPQVSTTALCLLATMQSLMSGSTLSLANISWRGKPYWNNIWTRDVYNGSSSQYASPSMIVPQKDPKALPWWVCNYMKLNEVTVRDCSPLPNVDELVCLVAPGSTFPILDQTNCHTMRIV</sequence>
<comment type="caution">
    <text evidence="1">The sequence shown here is derived from an EMBL/GenBank/DDBJ whole genome shotgun (WGS) entry which is preliminary data.</text>
</comment>
<dbReference type="Proteomes" id="UP000239156">
    <property type="component" value="Unassembled WGS sequence"/>
</dbReference>
<keyword evidence="2" id="KW-1185">Reference proteome</keyword>
<dbReference type="InterPro" id="IPR043502">
    <property type="entry name" value="DNA/RNA_pol_sf"/>
</dbReference>
<reference evidence="1" key="1">
    <citation type="submission" date="2017-12" db="EMBL/GenBank/DDBJ databases">
        <title>Gene loss provides genomic basis for host adaptation in cereal stripe rust fungi.</title>
        <authorList>
            <person name="Xia C."/>
        </authorList>
    </citation>
    <scope>NUCLEOTIDE SEQUENCE [LARGE SCALE GENOMIC DNA]</scope>
    <source>
        <strain evidence="1">93-210</strain>
    </source>
</reference>
<protein>
    <submittedName>
        <fullName evidence="1">Uncharacterized protein</fullName>
    </submittedName>
</protein>
<dbReference type="SUPFAM" id="SSF56672">
    <property type="entry name" value="DNA/RNA polymerases"/>
    <property type="match status" value="1"/>
</dbReference>
<organism evidence="1 2">
    <name type="scientific">Puccinia striiformis</name>
    <dbReference type="NCBI Taxonomy" id="27350"/>
    <lineage>
        <taxon>Eukaryota</taxon>
        <taxon>Fungi</taxon>
        <taxon>Dikarya</taxon>
        <taxon>Basidiomycota</taxon>
        <taxon>Pucciniomycotina</taxon>
        <taxon>Pucciniomycetes</taxon>
        <taxon>Pucciniales</taxon>
        <taxon>Pucciniaceae</taxon>
        <taxon>Puccinia</taxon>
    </lineage>
</organism>